<proteinExistence type="predicted"/>
<protein>
    <submittedName>
        <fullName evidence="2">Uncharacterized protein</fullName>
    </submittedName>
</protein>
<organism evidence="2 3">
    <name type="scientific">Emiliania huxleyi (strain CCMP1516)</name>
    <dbReference type="NCBI Taxonomy" id="280463"/>
    <lineage>
        <taxon>Eukaryota</taxon>
        <taxon>Haptista</taxon>
        <taxon>Haptophyta</taxon>
        <taxon>Prymnesiophyceae</taxon>
        <taxon>Isochrysidales</taxon>
        <taxon>Noelaerhabdaceae</taxon>
        <taxon>Emiliania</taxon>
    </lineage>
</organism>
<evidence type="ECO:0000256" key="1">
    <source>
        <dbReference type="SAM" id="MobiDB-lite"/>
    </source>
</evidence>
<dbReference type="RefSeq" id="XP_005780681.1">
    <property type="nucleotide sequence ID" value="XM_005780624.1"/>
</dbReference>
<dbReference type="EnsemblProtists" id="EOD28252">
    <property type="protein sequence ID" value="EOD28252"/>
    <property type="gene ID" value="EMIHUDRAFT_460714"/>
</dbReference>
<feature type="region of interest" description="Disordered" evidence="1">
    <location>
        <begin position="1"/>
        <end position="84"/>
    </location>
</feature>
<dbReference type="KEGG" id="ehx:EMIHUDRAFT_460714"/>
<name>A0A0D3JXL7_EMIH1</name>
<dbReference type="GeneID" id="17273799"/>
<evidence type="ECO:0000313" key="2">
    <source>
        <dbReference type="EnsemblProtists" id="EOD28252"/>
    </source>
</evidence>
<accession>A0A0D3JXL7</accession>
<sequence>MRPSPFTFEGGPATAPAVAARGRQAFHSSARGVLAPPPQPLTAATGRHSPSSAGRGLRRSPFGHFSGVRPQRGEKAARSARWRR</sequence>
<evidence type="ECO:0000313" key="3">
    <source>
        <dbReference type="Proteomes" id="UP000013827"/>
    </source>
</evidence>
<dbReference type="HOGENOM" id="CLU_2532224_0_0_1"/>
<reference evidence="3" key="1">
    <citation type="journal article" date="2013" name="Nature">
        <title>Pan genome of the phytoplankton Emiliania underpins its global distribution.</title>
        <authorList>
            <person name="Read B.A."/>
            <person name="Kegel J."/>
            <person name="Klute M.J."/>
            <person name="Kuo A."/>
            <person name="Lefebvre S.C."/>
            <person name="Maumus F."/>
            <person name="Mayer C."/>
            <person name="Miller J."/>
            <person name="Monier A."/>
            <person name="Salamov A."/>
            <person name="Young J."/>
            <person name="Aguilar M."/>
            <person name="Claverie J.M."/>
            <person name="Frickenhaus S."/>
            <person name="Gonzalez K."/>
            <person name="Herman E.K."/>
            <person name="Lin Y.C."/>
            <person name="Napier J."/>
            <person name="Ogata H."/>
            <person name="Sarno A.F."/>
            <person name="Shmutz J."/>
            <person name="Schroeder D."/>
            <person name="de Vargas C."/>
            <person name="Verret F."/>
            <person name="von Dassow P."/>
            <person name="Valentin K."/>
            <person name="Van de Peer Y."/>
            <person name="Wheeler G."/>
            <person name="Dacks J.B."/>
            <person name="Delwiche C.F."/>
            <person name="Dyhrman S.T."/>
            <person name="Glockner G."/>
            <person name="John U."/>
            <person name="Richards T."/>
            <person name="Worden A.Z."/>
            <person name="Zhang X."/>
            <person name="Grigoriev I.V."/>
            <person name="Allen A.E."/>
            <person name="Bidle K."/>
            <person name="Borodovsky M."/>
            <person name="Bowler C."/>
            <person name="Brownlee C."/>
            <person name="Cock J.M."/>
            <person name="Elias M."/>
            <person name="Gladyshev V.N."/>
            <person name="Groth M."/>
            <person name="Guda C."/>
            <person name="Hadaegh A."/>
            <person name="Iglesias-Rodriguez M.D."/>
            <person name="Jenkins J."/>
            <person name="Jones B.M."/>
            <person name="Lawson T."/>
            <person name="Leese F."/>
            <person name="Lindquist E."/>
            <person name="Lobanov A."/>
            <person name="Lomsadze A."/>
            <person name="Malik S.B."/>
            <person name="Marsh M.E."/>
            <person name="Mackinder L."/>
            <person name="Mock T."/>
            <person name="Mueller-Roeber B."/>
            <person name="Pagarete A."/>
            <person name="Parker M."/>
            <person name="Probert I."/>
            <person name="Quesneville H."/>
            <person name="Raines C."/>
            <person name="Rensing S.A."/>
            <person name="Riano-Pachon D.M."/>
            <person name="Richier S."/>
            <person name="Rokitta S."/>
            <person name="Shiraiwa Y."/>
            <person name="Soanes D.M."/>
            <person name="van der Giezen M."/>
            <person name="Wahlund T.M."/>
            <person name="Williams B."/>
            <person name="Wilson W."/>
            <person name="Wolfe G."/>
            <person name="Wurch L.L."/>
        </authorList>
    </citation>
    <scope>NUCLEOTIDE SEQUENCE</scope>
</reference>
<dbReference type="Proteomes" id="UP000013827">
    <property type="component" value="Unassembled WGS sequence"/>
</dbReference>
<dbReference type="PaxDb" id="2903-EOD28252"/>
<keyword evidence="3" id="KW-1185">Reference proteome</keyword>
<reference evidence="2" key="2">
    <citation type="submission" date="2024-10" db="UniProtKB">
        <authorList>
            <consortium name="EnsemblProtists"/>
        </authorList>
    </citation>
    <scope>IDENTIFICATION</scope>
</reference>
<dbReference type="AlphaFoldDB" id="A0A0D3JXL7"/>